<dbReference type="Gene3D" id="3.90.180.10">
    <property type="entry name" value="Medium-chain alcohol dehydrogenases, catalytic domain"/>
    <property type="match status" value="1"/>
</dbReference>
<dbReference type="InterPro" id="IPR036291">
    <property type="entry name" value="NAD(P)-bd_dom_sf"/>
</dbReference>
<dbReference type="RefSeq" id="WP_102069847.1">
    <property type="nucleotide sequence ID" value="NZ_PDNV01000005.1"/>
</dbReference>
<sequence length="334" mass="36114">MRAMLLARPGAPLQLARLPRPVASPGQLQIQIEACGVCRTDLHLVDGELPDPCLPIVPGHEIVGKITAIGKGVEGFSLNERVGVPWLGWTCGKCQFCLKNKENLCESARFTGYHINGGFAEYTVADARYCFTLKDLPAQQSSAQLAPLLCAGLIGYRALRFADDAQRIGLYGFGAAAHLISQVLRAQERPFFAFTRPGDTDSQQFAMRLGATWAGGSNQSPPTRLDAAILFAPSGELVPLALRHLDKGGCVICAGIHMSDIPAFPYADLWGERVIRSVANLTRDDGIEFLECAEKFTIQSVVTSFPLERANDAIEYLRSGALQGAAVLKLVPDF</sequence>
<evidence type="ECO:0000256" key="5">
    <source>
        <dbReference type="ARBA" id="ARBA00023002"/>
    </source>
</evidence>
<evidence type="ECO:0000256" key="4">
    <source>
        <dbReference type="ARBA" id="ARBA00022833"/>
    </source>
</evidence>
<accession>A0A2N4UH07</accession>
<dbReference type="InterPro" id="IPR002328">
    <property type="entry name" value="ADH_Zn_CS"/>
</dbReference>
<dbReference type="NCBIfam" id="TIGR02822">
    <property type="entry name" value="adh_fam_2"/>
    <property type="match status" value="1"/>
</dbReference>
<comment type="cofactor">
    <cofactor evidence="1">
        <name>Zn(2+)</name>
        <dbReference type="ChEBI" id="CHEBI:29105"/>
    </cofactor>
</comment>
<keyword evidence="5" id="KW-0560">Oxidoreductase</keyword>
<evidence type="ECO:0000313" key="8">
    <source>
        <dbReference type="Proteomes" id="UP000234328"/>
    </source>
</evidence>
<name>A0A2N4UH07_9BURK</name>
<dbReference type="PROSITE" id="PS00059">
    <property type="entry name" value="ADH_ZINC"/>
    <property type="match status" value="1"/>
</dbReference>
<dbReference type="Proteomes" id="UP000234328">
    <property type="component" value="Unassembled WGS sequence"/>
</dbReference>
<dbReference type="SUPFAM" id="SSF51735">
    <property type="entry name" value="NAD(P)-binding Rossmann-fold domains"/>
    <property type="match status" value="1"/>
</dbReference>
<keyword evidence="3" id="KW-0479">Metal-binding</keyword>
<dbReference type="Gene3D" id="3.40.50.720">
    <property type="entry name" value="NAD(P)-binding Rossmann-like Domain"/>
    <property type="match status" value="1"/>
</dbReference>
<comment type="similarity">
    <text evidence="2">Belongs to the zinc-containing alcohol dehydrogenase family.</text>
</comment>
<dbReference type="SUPFAM" id="SSF50129">
    <property type="entry name" value="GroES-like"/>
    <property type="match status" value="1"/>
</dbReference>
<dbReference type="Pfam" id="PF08240">
    <property type="entry name" value="ADH_N"/>
    <property type="match status" value="1"/>
</dbReference>
<dbReference type="GO" id="GO:0008270">
    <property type="term" value="F:zinc ion binding"/>
    <property type="evidence" value="ECO:0007669"/>
    <property type="project" value="InterPro"/>
</dbReference>
<dbReference type="PANTHER" id="PTHR42940:SF8">
    <property type="entry name" value="VACUOLAR PROTEIN SORTING-ASSOCIATED PROTEIN 11"/>
    <property type="match status" value="1"/>
</dbReference>
<reference evidence="7 8" key="1">
    <citation type="submission" date="2017-10" db="EMBL/GenBank/DDBJ databases">
        <title>Two draft genome sequences of Pusillimonas sp. strains isolated from a nitrate- and radionuclide-contaminated groundwater in Russia.</title>
        <authorList>
            <person name="Grouzdev D.S."/>
            <person name="Tourova T.P."/>
            <person name="Goeva M.A."/>
            <person name="Babich T.L."/>
            <person name="Sokolova D.S."/>
            <person name="Abdullin R."/>
            <person name="Poltaraus A.B."/>
            <person name="Toshchakov S.V."/>
            <person name="Nazina T.N."/>
        </authorList>
    </citation>
    <scope>NUCLEOTIDE SEQUENCE [LARGE SCALE GENOMIC DNA]</scope>
    <source>
        <strain evidence="7 8">JR1/69-2-13</strain>
    </source>
</reference>
<evidence type="ECO:0000256" key="3">
    <source>
        <dbReference type="ARBA" id="ARBA00022723"/>
    </source>
</evidence>
<dbReference type="InterPro" id="IPR011032">
    <property type="entry name" value="GroES-like_sf"/>
</dbReference>
<organism evidence="7 8">
    <name type="scientific">Pollutimonas nitritireducens</name>
    <dbReference type="NCBI Taxonomy" id="2045209"/>
    <lineage>
        <taxon>Bacteria</taxon>
        <taxon>Pseudomonadati</taxon>
        <taxon>Pseudomonadota</taxon>
        <taxon>Betaproteobacteria</taxon>
        <taxon>Burkholderiales</taxon>
        <taxon>Alcaligenaceae</taxon>
        <taxon>Pollutimonas</taxon>
    </lineage>
</organism>
<evidence type="ECO:0000313" key="7">
    <source>
        <dbReference type="EMBL" id="PLC54299.1"/>
    </source>
</evidence>
<keyword evidence="4" id="KW-0862">Zinc</keyword>
<evidence type="ECO:0000259" key="6">
    <source>
        <dbReference type="Pfam" id="PF08240"/>
    </source>
</evidence>
<proteinExistence type="inferred from homology"/>
<dbReference type="EMBL" id="PDNV01000005">
    <property type="protein sequence ID" value="PLC54299.1"/>
    <property type="molecule type" value="Genomic_DNA"/>
</dbReference>
<keyword evidence="8" id="KW-1185">Reference proteome</keyword>
<dbReference type="GO" id="GO:0005737">
    <property type="term" value="C:cytoplasm"/>
    <property type="evidence" value="ECO:0007669"/>
    <property type="project" value="TreeGrafter"/>
</dbReference>
<dbReference type="OrthoDB" id="9771084at2"/>
<evidence type="ECO:0000256" key="2">
    <source>
        <dbReference type="ARBA" id="ARBA00008072"/>
    </source>
</evidence>
<dbReference type="InterPro" id="IPR014187">
    <property type="entry name" value="ADH_Zn_typ-2"/>
</dbReference>
<dbReference type="AlphaFoldDB" id="A0A2N4UH07"/>
<dbReference type="GO" id="GO:0004022">
    <property type="term" value="F:alcohol dehydrogenase (NAD+) activity"/>
    <property type="evidence" value="ECO:0007669"/>
    <property type="project" value="TreeGrafter"/>
</dbReference>
<dbReference type="CDD" id="cd08298">
    <property type="entry name" value="CAD2"/>
    <property type="match status" value="1"/>
</dbReference>
<dbReference type="InterPro" id="IPR013154">
    <property type="entry name" value="ADH-like_N"/>
</dbReference>
<comment type="caution">
    <text evidence="7">The sequence shown here is derived from an EMBL/GenBank/DDBJ whole genome shotgun (WGS) entry which is preliminary data.</text>
</comment>
<protein>
    <submittedName>
        <fullName evidence="7">Alcohol dehydrogenase</fullName>
    </submittedName>
</protein>
<evidence type="ECO:0000256" key="1">
    <source>
        <dbReference type="ARBA" id="ARBA00001947"/>
    </source>
</evidence>
<gene>
    <name evidence="7" type="ORF">CR155_09330</name>
</gene>
<dbReference type="PANTHER" id="PTHR42940">
    <property type="entry name" value="ALCOHOL DEHYDROGENASE 1-RELATED"/>
    <property type="match status" value="1"/>
</dbReference>
<feature type="domain" description="Alcohol dehydrogenase-like N-terminal" evidence="6">
    <location>
        <begin position="25"/>
        <end position="134"/>
    </location>
</feature>